<dbReference type="Proteomes" id="UP000018877">
    <property type="component" value="Unassembled WGS sequence"/>
</dbReference>
<evidence type="ECO:0000313" key="1">
    <source>
        <dbReference type="EMBL" id="ETI66422.1"/>
    </source>
</evidence>
<dbReference type="EMBL" id="ALAN01000140">
    <property type="protein sequence ID" value="ETI66422.1"/>
    <property type="molecule type" value="Genomic_DNA"/>
</dbReference>
<sequence>MNLKNNEITTNDLDYRITAMQKLDKNKVVISGENEEYLYSLDLINGQLKKIFEVGKGVKDLLYLPEDNLLIFANSINNSVGFINLNNNKIMAEVSVGYRCLCVAP</sequence>
<dbReference type="SUPFAM" id="SSF50969">
    <property type="entry name" value="YVTN repeat-like/Quinoprotein amine dehydrogenase"/>
    <property type="match status" value="1"/>
</dbReference>
<organism evidence="1 2">
    <name type="scientific">Neobacillus vireti LMG 21834</name>
    <dbReference type="NCBI Taxonomy" id="1131730"/>
    <lineage>
        <taxon>Bacteria</taxon>
        <taxon>Bacillati</taxon>
        <taxon>Bacillota</taxon>
        <taxon>Bacilli</taxon>
        <taxon>Bacillales</taxon>
        <taxon>Bacillaceae</taxon>
        <taxon>Neobacillus</taxon>
    </lineage>
</organism>
<name>A0AB94IH29_9BACI</name>
<dbReference type="InterPro" id="IPR011044">
    <property type="entry name" value="Quino_amine_DH_bsu"/>
</dbReference>
<keyword evidence="2" id="KW-1185">Reference proteome</keyword>
<gene>
    <name evidence="1" type="ORF">BAVI_22643</name>
</gene>
<dbReference type="InterPro" id="IPR015943">
    <property type="entry name" value="WD40/YVTN_repeat-like_dom_sf"/>
</dbReference>
<evidence type="ECO:0000313" key="2">
    <source>
        <dbReference type="Proteomes" id="UP000018877"/>
    </source>
</evidence>
<dbReference type="AlphaFoldDB" id="A0AB94IH29"/>
<feature type="non-terminal residue" evidence="1">
    <location>
        <position position="105"/>
    </location>
</feature>
<reference evidence="1 2" key="1">
    <citation type="journal article" date="2014" name="Environ. Microbiol.">
        <title>The nitrate-ammonifying and nosZ-carrying bacterium Bacillus vireti is a potent source and sink for nitric and nitrous oxide under high nitrate conditions.</title>
        <authorList>
            <person name="Mania D."/>
            <person name="Heylen K."/>
            <person name="van Spanning R.J."/>
            <person name="Frostegard A."/>
        </authorList>
    </citation>
    <scope>NUCLEOTIDE SEQUENCE [LARGE SCALE GENOMIC DNA]</scope>
    <source>
        <strain evidence="1 2">LMG 21834</strain>
    </source>
</reference>
<protein>
    <submittedName>
        <fullName evidence="1">Uncharacterized protein</fullName>
    </submittedName>
</protein>
<dbReference type="Gene3D" id="2.130.10.10">
    <property type="entry name" value="YVTN repeat-like/Quinoprotein amine dehydrogenase"/>
    <property type="match status" value="1"/>
</dbReference>
<comment type="caution">
    <text evidence="1">The sequence shown here is derived from an EMBL/GenBank/DDBJ whole genome shotgun (WGS) entry which is preliminary data.</text>
</comment>
<dbReference type="RefSeq" id="WP_024030691.1">
    <property type="nucleotide sequence ID" value="NZ_ALAN01000140.1"/>
</dbReference>
<proteinExistence type="predicted"/>
<accession>A0AB94IH29</accession>